<evidence type="ECO:0000313" key="2">
    <source>
        <dbReference type="EMBL" id="MCC2177131.1"/>
    </source>
</evidence>
<gene>
    <name evidence="2" type="ORF">LKD22_08330</name>
</gene>
<dbReference type="Proteomes" id="UP001298753">
    <property type="component" value="Unassembled WGS sequence"/>
</dbReference>
<dbReference type="InterPro" id="IPR003646">
    <property type="entry name" value="SH3-like_bac-type"/>
</dbReference>
<evidence type="ECO:0000313" key="3">
    <source>
        <dbReference type="Proteomes" id="UP001298753"/>
    </source>
</evidence>
<dbReference type="EMBL" id="JAJEPX010000023">
    <property type="protein sequence ID" value="MCC2177131.1"/>
    <property type="molecule type" value="Genomic_DNA"/>
</dbReference>
<protein>
    <submittedName>
        <fullName evidence="2">SH3 domain-containing protein</fullName>
    </submittedName>
</protein>
<organism evidence="2 3">
    <name type="scientific">Agathobaculum butyriciproducens</name>
    <dbReference type="NCBI Taxonomy" id="1628085"/>
    <lineage>
        <taxon>Bacteria</taxon>
        <taxon>Bacillati</taxon>
        <taxon>Bacillota</taxon>
        <taxon>Clostridia</taxon>
        <taxon>Eubacteriales</taxon>
        <taxon>Butyricicoccaceae</taxon>
        <taxon>Agathobaculum</taxon>
    </lineage>
</organism>
<dbReference type="RefSeq" id="WP_110436532.1">
    <property type="nucleotide sequence ID" value="NZ_DBEZDI010000057.1"/>
</dbReference>
<feature type="domain" description="SH3b" evidence="1">
    <location>
        <begin position="25"/>
        <end position="69"/>
    </location>
</feature>
<name>A0AAW4VW17_9FIRM</name>
<keyword evidence="3" id="KW-1185">Reference proteome</keyword>
<dbReference type="GeneID" id="98659799"/>
<sequence length="80" mass="8695">MSPVIYVSPAFRTACAEPRGALLLLHSDPVRSAPIVGSAASGARLLILREQNGWCHVRTRTACGWVSKTDIVLFYCRPAL</sequence>
<accession>A0AAW4VW17</accession>
<comment type="caution">
    <text evidence="2">The sequence shown here is derived from an EMBL/GenBank/DDBJ whole genome shotgun (WGS) entry which is preliminary data.</text>
</comment>
<proteinExistence type="predicted"/>
<dbReference type="Gene3D" id="2.30.30.40">
    <property type="entry name" value="SH3 Domains"/>
    <property type="match status" value="1"/>
</dbReference>
<reference evidence="2 3" key="1">
    <citation type="submission" date="2021-10" db="EMBL/GenBank/DDBJ databases">
        <title>Anaerobic single-cell dispensing facilitates the cultivation of human gut bacteria.</title>
        <authorList>
            <person name="Afrizal A."/>
        </authorList>
    </citation>
    <scope>NUCLEOTIDE SEQUENCE [LARGE SCALE GENOMIC DNA]</scope>
    <source>
        <strain evidence="2 3">CLA-AA-H270</strain>
    </source>
</reference>
<dbReference type="AlphaFoldDB" id="A0AAW4VW17"/>
<evidence type="ECO:0000259" key="1">
    <source>
        <dbReference type="Pfam" id="PF08239"/>
    </source>
</evidence>
<dbReference type="Pfam" id="PF08239">
    <property type="entry name" value="SH3_3"/>
    <property type="match status" value="1"/>
</dbReference>